<proteinExistence type="predicted"/>
<name>A0A0K0GQH7_XANOP</name>
<accession>A0A0K0GQH7</accession>
<sequence length="44" mass="4494">MHGGALRAAKGQGTMARGALVRCGPRADHSPHSSAGNAAELRRL</sequence>
<dbReference type="AlphaFoldDB" id="A0A0K0GQH7"/>
<evidence type="ECO:0000313" key="2">
    <source>
        <dbReference type="EMBL" id="ACD61174.1"/>
    </source>
</evidence>
<protein>
    <submittedName>
        <fullName evidence="2">Uncharacterized protein</fullName>
    </submittedName>
</protein>
<dbReference type="Proteomes" id="UP000001740">
    <property type="component" value="Chromosome"/>
</dbReference>
<dbReference type="KEGG" id="xop:PXO_03043"/>
<reference evidence="2 3" key="1">
    <citation type="journal article" date="2008" name="BMC Genomics">
        <title>Genome sequence and rapid evolution of the rice pathogen Xanthomonas oryzae pv. oryzae PXO99A.</title>
        <authorList>
            <person name="Salzberg S.L."/>
            <person name="Sommer D.D."/>
            <person name="Schatz M.C."/>
            <person name="Phillippy A.M."/>
            <person name="Rabinowicz P.D."/>
            <person name="Tsuge S."/>
            <person name="Furutani A."/>
            <person name="Ochiai H."/>
            <person name="Delcher A.L."/>
            <person name="Kelley D."/>
            <person name="Madupu R."/>
            <person name="Puiu D."/>
            <person name="Radune D."/>
            <person name="Shumway M."/>
            <person name="Trapnell C."/>
            <person name="Aparna G."/>
            <person name="Jha G."/>
            <person name="Pandey A."/>
            <person name="Patil P.B."/>
            <person name="Ishihara H."/>
            <person name="Meyer D.F."/>
            <person name="Szurek B."/>
            <person name="Verdier V."/>
            <person name="Koebnik R."/>
            <person name="Dow J.M."/>
            <person name="Ryan R.P."/>
            <person name="Hirata H."/>
            <person name="Tsuyumu S."/>
            <person name="Won Lee S."/>
            <person name="Seo Y.S."/>
            <person name="Sriariyanum M."/>
            <person name="Ronald P.C."/>
            <person name="Sonti R.V."/>
            <person name="Van Sluys M.A."/>
            <person name="Leach J.E."/>
            <person name="White F.F."/>
            <person name="Bogdanove A.J."/>
        </authorList>
    </citation>
    <scope>NUCLEOTIDE SEQUENCE [LARGE SCALE GENOMIC DNA]</scope>
    <source>
        <strain evidence="2 3">PXO99A</strain>
    </source>
</reference>
<feature type="region of interest" description="Disordered" evidence="1">
    <location>
        <begin position="1"/>
        <end position="44"/>
    </location>
</feature>
<dbReference type="HOGENOM" id="CLU_3223930_0_0_6"/>
<evidence type="ECO:0000256" key="1">
    <source>
        <dbReference type="SAM" id="MobiDB-lite"/>
    </source>
</evidence>
<evidence type="ECO:0000313" key="3">
    <source>
        <dbReference type="Proteomes" id="UP000001740"/>
    </source>
</evidence>
<gene>
    <name evidence="2" type="ordered locus">PXO_03043</name>
</gene>
<dbReference type="EMBL" id="CP000967">
    <property type="protein sequence ID" value="ACD61174.1"/>
    <property type="molecule type" value="Genomic_DNA"/>
</dbReference>
<organism evidence="2 3">
    <name type="scientific">Xanthomonas oryzae pv. oryzae (strain PXO99A)</name>
    <dbReference type="NCBI Taxonomy" id="360094"/>
    <lineage>
        <taxon>Bacteria</taxon>
        <taxon>Pseudomonadati</taxon>
        <taxon>Pseudomonadota</taxon>
        <taxon>Gammaproteobacteria</taxon>
        <taxon>Lysobacterales</taxon>
        <taxon>Lysobacteraceae</taxon>
        <taxon>Xanthomonas</taxon>
    </lineage>
</organism>